<evidence type="ECO:0000256" key="10">
    <source>
        <dbReference type="SAM" id="Phobius"/>
    </source>
</evidence>
<keyword evidence="5 10" id="KW-1133">Transmembrane helix</keyword>
<protein>
    <recommendedName>
        <fullName evidence="11">Major facilitator superfamily (MFS) profile domain-containing protein</fullName>
    </recommendedName>
</protein>
<gene>
    <name evidence="12" type="ORF">EVG20_g2614</name>
</gene>
<evidence type="ECO:0000256" key="3">
    <source>
        <dbReference type="ARBA" id="ARBA00022448"/>
    </source>
</evidence>
<feature type="transmembrane region" description="Helical" evidence="10">
    <location>
        <begin position="498"/>
        <end position="518"/>
    </location>
</feature>
<dbReference type="InterPro" id="IPR005828">
    <property type="entry name" value="MFS_sugar_transport-like"/>
</dbReference>
<dbReference type="InterPro" id="IPR005829">
    <property type="entry name" value="Sugar_transporter_CS"/>
</dbReference>
<name>A0A4Y9Z6L5_9AGAM</name>
<feature type="transmembrane region" description="Helical" evidence="10">
    <location>
        <begin position="231"/>
        <end position="255"/>
    </location>
</feature>
<evidence type="ECO:0000256" key="5">
    <source>
        <dbReference type="ARBA" id="ARBA00022989"/>
    </source>
</evidence>
<dbReference type="PROSITE" id="PS50850">
    <property type="entry name" value="MFS"/>
    <property type="match status" value="1"/>
</dbReference>
<feature type="transmembrane region" description="Helical" evidence="10">
    <location>
        <begin position="267"/>
        <end position="286"/>
    </location>
</feature>
<feature type="transmembrane region" description="Helical" evidence="10">
    <location>
        <begin position="182"/>
        <end position="201"/>
    </location>
</feature>
<dbReference type="AlphaFoldDB" id="A0A4Y9Z6L5"/>
<keyword evidence="3 8" id="KW-0813">Transport</keyword>
<proteinExistence type="inferred from homology"/>
<feature type="transmembrane region" description="Helical" evidence="10">
    <location>
        <begin position="442"/>
        <end position="459"/>
    </location>
</feature>
<feature type="compositionally biased region" description="Basic and acidic residues" evidence="9">
    <location>
        <begin position="87"/>
        <end position="97"/>
    </location>
</feature>
<keyword evidence="4 10" id="KW-0812">Transmembrane</keyword>
<keyword evidence="13" id="KW-1185">Reference proteome</keyword>
<sequence>MAGRLFILPHGSPLEPSAHRAAWDSSIPANQRAVMRLGGGGLSHPALLPDRIGLAPDWSSPRACASPPLCSPNNLSPDGTTSSSSHDTTRTRTRTHDIMSTPTLMTEKSSTASSKPSGRRLIYTINFVAGLAIFFFGYDQGMMGGVNTAPDYVQTMGLGYSTYQGPSEGWVATVTQPTRQGGIVSIYYLGTLLGCIPAGIIGDRLGRIKTMIIGGVWVLIGAALQSSAQNIGWMLAARVINGIGTGFLNAIVPVWSAEVASHTSRGAFIAMEFTLNIFGVVVAYWLEFGLGFVGDGSSQVRWRFPIAFQAVPLIAFLLCLRWMPESPRWLIRAGRLEEAREILGRLRGEGDVNHERAVSEFEDIVGIVKLEEEAKNENTYWAMFFGTKGGKLNIPRRVQLSVWLQIVQEWVGIAAITVYAPTIFAEAGYDARKAQWLSGLNDVTYMIATLFAVVTIDRWGRRVGLWWGAIAQGVALFLAGGFGALLKEHPEKAAQYGGASAFFIFMYTAVFGATWLTIPWVYPTETFPLHVRAKGNAWGVVGWSIGNGWLTLLNPVMFNAVHEKTLYIFGAVNFLSIPLIYAFYPETANRTLEEMDLLFSCKSPFTWDQEANFARLKEEASRLRHAIAQEVVEVDGPEKMDDM</sequence>
<evidence type="ECO:0000256" key="1">
    <source>
        <dbReference type="ARBA" id="ARBA00004141"/>
    </source>
</evidence>
<accession>A0A4Y9Z6L5</accession>
<feature type="compositionally biased region" description="Low complexity" evidence="9">
    <location>
        <begin position="66"/>
        <end position="86"/>
    </location>
</feature>
<dbReference type="GO" id="GO:0016020">
    <property type="term" value="C:membrane"/>
    <property type="evidence" value="ECO:0007669"/>
    <property type="project" value="UniProtKB-SubCell"/>
</dbReference>
<dbReference type="PANTHER" id="PTHR48022">
    <property type="entry name" value="PLASTIDIC GLUCOSE TRANSPORTER 4"/>
    <property type="match status" value="1"/>
</dbReference>
<comment type="catalytic activity">
    <reaction evidence="7">
        <text>myo-inositol(out) + H(+)(out) = myo-inositol(in) + H(+)(in)</text>
        <dbReference type="Rhea" id="RHEA:60364"/>
        <dbReference type="ChEBI" id="CHEBI:15378"/>
        <dbReference type="ChEBI" id="CHEBI:17268"/>
    </reaction>
</comment>
<dbReference type="SUPFAM" id="SSF103473">
    <property type="entry name" value="MFS general substrate transporter"/>
    <property type="match status" value="1"/>
</dbReference>
<evidence type="ECO:0000256" key="8">
    <source>
        <dbReference type="RuleBase" id="RU003346"/>
    </source>
</evidence>
<dbReference type="OrthoDB" id="2544694at2759"/>
<dbReference type="PANTHER" id="PTHR48022:SF78">
    <property type="entry name" value="MONOSACCHARIDE TRANSPORTER, PUTATIVE (AFU_ORTHOLOGUE AFUA_2G02110)-RELATED"/>
    <property type="match status" value="1"/>
</dbReference>
<reference evidence="12 13" key="1">
    <citation type="submission" date="2019-02" db="EMBL/GenBank/DDBJ databases">
        <title>Genome sequencing of the rare red list fungi Dentipellis fragilis.</title>
        <authorList>
            <person name="Buettner E."/>
            <person name="Kellner H."/>
        </authorList>
    </citation>
    <scope>NUCLEOTIDE SEQUENCE [LARGE SCALE GENOMIC DNA]</scope>
    <source>
        <strain evidence="12 13">DSM 105465</strain>
    </source>
</reference>
<feature type="domain" description="Major facilitator superfamily (MFS) profile" evidence="11">
    <location>
        <begin position="125"/>
        <end position="588"/>
    </location>
</feature>
<organism evidence="12 13">
    <name type="scientific">Dentipellis fragilis</name>
    <dbReference type="NCBI Taxonomy" id="205917"/>
    <lineage>
        <taxon>Eukaryota</taxon>
        <taxon>Fungi</taxon>
        <taxon>Dikarya</taxon>
        <taxon>Basidiomycota</taxon>
        <taxon>Agaricomycotina</taxon>
        <taxon>Agaricomycetes</taxon>
        <taxon>Russulales</taxon>
        <taxon>Hericiaceae</taxon>
        <taxon>Dentipellis</taxon>
    </lineage>
</organism>
<dbReference type="EMBL" id="SEOQ01000104">
    <property type="protein sequence ID" value="TFY70385.1"/>
    <property type="molecule type" value="Genomic_DNA"/>
</dbReference>
<feature type="transmembrane region" description="Helical" evidence="10">
    <location>
        <begin position="121"/>
        <end position="138"/>
    </location>
</feature>
<feature type="transmembrane region" description="Helical" evidence="10">
    <location>
        <begin position="538"/>
        <end position="558"/>
    </location>
</feature>
<evidence type="ECO:0000256" key="4">
    <source>
        <dbReference type="ARBA" id="ARBA00022692"/>
    </source>
</evidence>
<feature type="transmembrane region" description="Helical" evidence="10">
    <location>
        <begin position="208"/>
        <end position="225"/>
    </location>
</feature>
<dbReference type="GO" id="GO:0005351">
    <property type="term" value="F:carbohydrate:proton symporter activity"/>
    <property type="evidence" value="ECO:0007669"/>
    <property type="project" value="TreeGrafter"/>
</dbReference>
<dbReference type="InterPro" id="IPR036259">
    <property type="entry name" value="MFS_trans_sf"/>
</dbReference>
<dbReference type="Proteomes" id="UP000298327">
    <property type="component" value="Unassembled WGS sequence"/>
</dbReference>
<feature type="transmembrane region" description="Helical" evidence="10">
    <location>
        <begin position="565"/>
        <end position="584"/>
    </location>
</feature>
<dbReference type="PROSITE" id="PS00216">
    <property type="entry name" value="SUGAR_TRANSPORT_1"/>
    <property type="match status" value="1"/>
</dbReference>
<dbReference type="InterPro" id="IPR050360">
    <property type="entry name" value="MFS_Sugar_Transporters"/>
</dbReference>
<feature type="transmembrane region" description="Helical" evidence="10">
    <location>
        <begin position="465"/>
        <end position="486"/>
    </location>
</feature>
<dbReference type="Gene3D" id="1.20.1250.20">
    <property type="entry name" value="MFS general substrate transporter like domains"/>
    <property type="match status" value="1"/>
</dbReference>
<dbReference type="NCBIfam" id="TIGR00879">
    <property type="entry name" value="SP"/>
    <property type="match status" value="1"/>
</dbReference>
<dbReference type="InterPro" id="IPR003663">
    <property type="entry name" value="Sugar/inositol_transpt"/>
</dbReference>
<dbReference type="STRING" id="205917.A0A4Y9Z6L5"/>
<comment type="similarity">
    <text evidence="2 8">Belongs to the major facilitator superfamily. Sugar transporter (TC 2.A.1.1) family.</text>
</comment>
<dbReference type="FunFam" id="1.20.1250.20:FF:000090">
    <property type="entry name" value="MFS sugar transporter, putative"/>
    <property type="match status" value="1"/>
</dbReference>
<dbReference type="InterPro" id="IPR020846">
    <property type="entry name" value="MFS_dom"/>
</dbReference>
<comment type="subcellular location">
    <subcellularLocation>
        <location evidence="1">Membrane</location>
        <topology evidence="1">Multi-pass membrane protein</topology>
    </subcellularLocation>
</comment>
<feature type="region of interest" description="Disordered" evidence="9">
    <location>
        <begin position="63"/>
        <end position="115"/>
    </location>
</feature>
<feature type="compositionally biased region" description="Polar residues" evidence="9">
    <location>
        <begin position="98"/>
        <end position="115"/>
    </location>
</feature>
<dbReference type="Pfam" id="PF00083">
    <property type="entry name" value="Sugar_tr"/>
    <property type="match status" value="1"/>
</dbReference>
<evidence type="ECO:0000313" key="13">
    <source>
        <dbReference type="Proteomes" id="UP000298327"/>
    </source>
</evidence>
<evidence type="ECO:0000256" key="9">
    <source>
        <dbReference type="SAM" id="MobiDB-lite"/>
    </source>
</evidence>
<evidence type="ECO:0000313" key="12">
    <source>
        <dbReference type="EMBL" id="TFY70385.1"/>
    </source>
</evidence>
<keyword evidence="6 10" id="KW-0472">Membrane</keyword>
<comment type="caution">
    <text evidence="12">The sequence shown here is derived from an EMBL/GenBank/DDBJ whole genome shotgun (WGS) entry which is preliminary data.</text>
</comment>
<evidence type="ECO:0000259" key="11">
    <source>
        <dbReference type="PROSITE" id="PS50850"/>
    </source>
</evidence>
<evidence type="ECO:0000256" key="2">
    <source>
        <dbReference type="ARBA" id="ARBA00010992"/>
    </source>
</evidence>
<dbReference type="PRINTS" id="PR00171">
    <property type="entry name" value="SUGRTRNSPORT"/>
</dbReference>
<evidence type="ECO:0000256" key="6">
    <source>
        <dbReference type="ARBA" id="ARBA00023136"/>
    </source>
</evidence>
<evidence type="ECO:0000256" key="7">
    <source>
        <dbReference type="ARBA" id="ARBA00049119"/>
    </source>
</evidence>